<organism evidence="1 2">
    <name type="scientific">Capsella rubella</name>
    <dbReference type="NCBI Taxonomy" id="81985"/>
    <lineage>
        <taxon>Eukaryota</taxon>
        <taxon>Viridiplantae</taxon>
        <taxon>Streptophyta</taxon>
        <taxon>Embryophyta</taxon>
        <taxon>Tracheophyta</taxon>
        <taxon>Spermatophyta</taxon>
        <taxon>Magnoliopsida</taxon>
        <taxon>eudicotyledons</taxon>
        <taxon>Gunneridae</taxon>
        <taxon>Pentapetalae</taxon>
        <taxon>rosids</taxon>
        <taxon>malvids</taxon>
        <taxon>Brassicales</taxon>
        <taxon>Brassicaceae</taxon>
        <taxon>Camelineae</taxon>
        <taxon>Capsella</taxon>
    </lineage>
</organism>
<name>R0HQ26_9BRAS</name>
<protein>
    <recommendedName>
        <fullName evidence="3">NYN domain-containing protein</fullName>
    </recommendedName>
</protein>
<reference evidence="2" key="1">
    <citation type="journal article" date="2013" name="Nat. Genet.">
        <title>The Capsella rubella genome and the genomic consequences of rapid mating system evolution.</title>
        <authorList>
            <person name="Slotte T."/>
            <person name="Hazzouri K.M."/>
            <person name="Agren J.A."/>
            <person name="Koenig D."/>
            <person name="Maumus F."/>
            <person name="Guo Y.L."/>
            <person name="Steige K."/>
            <person name="Platts A.E."/>
            <person name="Escobar J.S."/>
            <person name="Newman L.K."/>
            <person name="Wang W."/>
            <person name="Mandakova T."/>
            <person name="Vello E."/>
            <person name="Smith L.M."/>
            <person name="Henz S.R."/>
            <person name="Steffen J."/>
            <person name="Takuno S."/>
            <person name="Brandvain Y."/>
            <person name="Coop G."/>
            <person name="Andolfatto P."/>
            <person name="Hu T.T."/>
            <person name="Blanchette M."/>
            <person name="Clark R.M."/>
            <person name="Quesneville H."/>
            <person name="Nordborg M."/>
            <person name="Gaut B.S."/>
            <person name="Lysak M.A."/>
            <person name="Jenkins J."/>
            <person name="Grimwood J."/>
            <person name="Chapman J."/>
            <person name="Prochnik S."/>
            <person name="Shu S."/>
            <person name="Rokhsar D."/>
            <person name="Schmutz J."/>
            <person name="Weigel D."/>
            <person name="Wright S.I."/>
        </authorList>
    </citation>
    <scope>NUCLEOTIDE SEQUENCE [LARGE SCALE GENOMIC DNA]</scope>
    <source>
        <strain evidence="2">cv. Monte Gargano</strain>
    </source>
</reference>
<evidence type="ECO:0000313" key="2">
    <source>
        <dbReference type="Proteomes" id="UP000029121"/>
    </source>
</evidence>
<dbReference type="AlphaFoldDB" id="R0HQ26"/>
<dbReference type="EMBL" id="KB870809">
    <property type="protein sequence ID" value="EOA26033.1"/>
    <property type="molecule type" value="Genomic_DNA"/>
</dbReference>
<evidence type="ECO:0008006" key="3">
    <source>
        <dbReference type="Google" id="ProtNLM"/>
    </source>
</evidence>
<evidence type="ECO:0000313" key="1">
    <source>
        <dbReference type="EMBL" id="EOA26033.1"/>
    </source>
</evidence>
<keyword evidence="2" id="KW-1185">Reference proteome</keyword>
<accession>R0HQ26</accession>
<gene>
    <name evidence="1" type="ORF">CARUB_v10019441mg</name>
</gene>
<sequence>MLPVKVEPPLCDKAAVTLVFWDINTCPVPSYCDPCLLGRPVTITVVSVLTDIPNDILRGVFAGGISLDNNYYGPASVEYSVIDYTDVNPPPANIMVIGEPMILLLISYLFSYKKGYNYLPYSSIQSFLPEVPGG</sequence>
<dbReference type="Proteomes" id="UP000029121">
    <property type="component" value="Unassembled WGS sequence"/>
</dbReference>
<proteinExistence type="predicted"/>